<dbReference type="GO" id="GO:0006879">
    <property type="term" value="P:intracellular iron ion homeostasis"/>
    <property type="evidence" value="ECO:0007669"/>
    <property type="project" value="UniProtKB-KW"/>
</dbReference>
<keyword evidence="9" id="KW-0408">Iron</keyword>
<keyword evidence="15" id="KW-1185">Reference proteome</keyword>
<proteinExistence type="inferred from homology"/>
<evidence type="ECO:0000256" key="1">
    <source>
        <dbReference type="ARBA" id="ARBA00004173"/>
    </source>
</evidence>
<gene>
    <name evidence="14" type="ORF">PSYICH_LOCUS14937</name>
</gene>
<keyword evidence="4" id="KW-0409">Iron storage</keyword>
<reference evidence="14" key="1">
    <citation type="submission" date="2022-01" db="EMBL/GenBank/DDBJ databases">
        <authorList>
            <person name="King R."/>
        </authorList>
    </citation>
    <scope>NUCLEOTIDE SEQUENCE</scope>
</reference>
<evidence type="ECO:0000256" key="12">
    <source>
        <dbReference type="ARBA" id="ARBA00023133"/>
    </source>
</evidence>
<evidence type="ECO:0000256" key="8">
    <source>
        <dbReference type="ARBA" id="ARBA00023002"/>
    </source>
</evidence>
<dbReference type="GO" id="GO:0008199">
    <property type="term" value="F:ferric iron binding"/>
    <property type="evidence" value="ECO:0007669"/>
    <property type="project" value="InterPro"/>
</dbReference>
<dbReference type="PANTHER" id="PTHR16821">
    <property type="entry name" value="FRATAXIN"/>
    <property type="match status" value="1"/>
</dbReference>
<evidence type="ECO:0000256" key="7">
    <source>
        <dbReference type="ARBA" id="ARBA00022946"/>
    </source>
</evidence>
<evidence type="ECO:0000256" key="2">
    <source>
        <dbReference type="ARBA" id="ARBA00008183"/>
    </source>
</evidence>
<dbReference type="GO" id="GO:0004322">
    <property type="term" value="F:ferroxidase activity"/>
    <property type="evidence" value="ECO:0007669"/>
    <property type="project" value="UniProtKB-EC"/>
</dbReference>
<accession>A0A9P0GMG1</accession>
<comment type="subcellular location">
    <subcellularLocation>
        <location evidence="1">Mitochondrion</location>
    </subcellularLocation>
</comment>
<evidence type="ECO:0000256" key="10">
    <source>
        <dbReference type="ARBA" id="ARBA00023065"/>
    </source>
</evidence>
<dbReference type="SMART" id="SM01219">
    <property type="entry name" value="Frataxin_Cyay"/>
    <property type="match status" value="1"/>
</dbReference>
<name>A0A9P0GMG1_9CUCU</name>
<dbReference type="GO" id="GO:0016226">
    <property type="term" value="P:iron-sulfur cluster assembly"/>
    <property type="evidence" value="ECO:0007669"/>
    <property type="project" value="InterPro"/>
</dbReference>
<dbReference type="Pfam" id="PF01491">
    <property type="entry name" value="Frataxin_Cyay"/>
    <property type="match status" value="1"/>
</dbReference>
<dbReference type="GO" id="GO:0051537">
    <property type="term" value="F:2 iron, 2 sulfur cluster binding"/>
    <property type="evidence" value="ECO:0007669"/>
    <property type="project" value="TreeGrafter"/>
</dbReference>
<dbReference type="PROSITE" id="PS50810">
    <property type="entry name" value="FRATAXIN_2"/>
    <property type="match status" value="1"/>
</dbReference>
<dbReference type="Proteomes" id="UP001153636">
    <property type="component" value="Chromosome 9"/>
</dbReference>
<evidence type="ECO:0000313" key="15">
    <source>
        <dbReference type="Proteomes" id="UP001153636"/>
    </source>
</evidence>
<evidence type="ECO:0000256" key="6">
    <source>
        <dbReference type="ARBA" id="ARBA00022496"/>
    </source>
</evidence>
<dbReference type="PRINTS" id="PR00904">
    <property type="entry name" value="FRATAXIN"/>
</dbReference>
<dbReference type="CDD" id="cd00503">
    <property type="entry name" value="Frataxin"/>
    <property type="match status" value="1"/>
</dbReference>
<dbReference type="GO" id="GO:0034986">
    <property type="term" value="F:iron chaperone activity"/>
    <property type="evidence" value="ECO:0007669"/>
    <property type="project" value="TreeGrafter"/>
</dbReference>
<protein>
    <recommendedName>
        <fullName evidence="3">ferroxidase</fullName>
        <ecNumber evidence="3">1.16.3.1</ecNumber>
    </recommendedName>
</protein>
<evidence type="ECO:0000256" key="4">
    <source>
        <dbReference type="ARBA" id="ARBA00022434"/>
    </source>
</evidence>
<keyword evidence="10" id="KW-0406">Ion transport</keyword>
<dbReference type="OrthoDB" id="1897642at2759"/>
<evidence type="ECO:0000256" key="11">
    <source>
        <dbReference type="ARBA" id="ARBA00023128"/>
    </source>
</evidence>
<comment type="similarity">
    <text evidence="2">Belongs to the frataxin family.</text>
</comment>
<sequence length="183" mass="21122">MLRVLRRFRHKNIPVKSASSHNAIRDKRNIFTKISDVGKISTIVEKCQPFSQKPDTIFKEVDPTTFEKVCEETLESLSDFFEELLESNEKLRKGDVSFSSGVLTVNLGKHGTYVMNRQTPNKQIWLSSPKSGPKRYDFVPDGGYWIYKHDFKTLHELLENELTSILGLELDMSKCSYYKKSGH</sequence>
<dbReference type="GO" id="GO:0005739">
    <property type="term" value="C:mitochondrion"/>
    <property type="evidence" value="ECO:0007669"/>
    <property type="project" value="UniProtKB-SubCell"/>
</dbReference>
<keyword evidence="8" id="KW-0560">Oxidoreductase</keyword>
<dbReference type="GO" id="GO:0006783">
    <property type="term" value="P:heme biosynthetic process"/>
    <property type="evidence" value="ECO:0007669"/>
    <property type="project" value="UniProtKB-KW"/>
</dbReference>
<dbReference type="FunFam" id="3.30.920.10:FF:000002">
    <property type="entry name" value="Frataxin, mitochondrial"/>
    <property type="match status" value="1"/>
</dbReference>
<dbReference type="InterPro" id="IPR017789">
    <property type="entry name" value="Frataxin"/>
</dbReference>
<dbReference type="PANTHER" id="PTHR16821:SF2">
    <property type="entry name" value="FRATAXIN, MITOCHONDRIAL"/>
    <property type="match status" value="1"/>
</dbReference>
<evidence type="ECO:0000256" key="9">
    <source>
        <dbReference type="ARBA" id="ARBA00023004"/>
    </source>
</evidence>
<keyword evidence="5" id="KW-0813">Transport</keyword>
<dbReference type="NCBIfam" id="TIGR03422">
    <property type="entry name" value="mito_frataxin"/>
    <property type="match status" value="1"/>
</dbReference>
<keyword evidence="11" id="KW-0496">Mitochondrion</keyword>
<evidence type="ECO:0000256" key="5">
    <source>
        <dbReference type="ARBA" id="ARBA00022448"/>
    </source>
</evidence>
<dbReference type="Gene3D" id="3.30.920.10">
    <property type="entry name" value="Frataxin/CyaY"/>
    <property type="match status" value="1"/>
</dbReference>
<dbReference type="EC" id="1.16.3.1" evidence="3"/>
<dbReference type="SUPFAM" id="SSF55387">
    <property type="entry name" value="Frataxin/Nqo15-like"/>
    <property type="match status" value="1"/>
</dbReference>
<dbReference type="AlphaFoldDB" id="A0A9P0GMG1"/>
<keyword evidence="12" id="KW-0350">Heme biosynthesis</keyword>
<dbReference type="EMBL" id="OV651821">
    <property type="protein sequence ID" value="CAH1115176.1"/>
    <property type="molecule type" value="Genomic_DNA"/>
</dbReference>
<dbReference type="GO" id="GO:0006826">
    <property type="term" value="P:iron ion transport"/>
    <property type="evidence" value="ECO:0007669"/>
    <property type="project" value="UniProtKB-KW"/>
</dbReference>
<dbReference type="InterPro" id="IPR036524">
    <property type="entry name" value="Frataxin/CyaY_sf"/>
</dbReference>
<comment type="catalytic activity">
    <reaction evidence="13">
        <text>4 Fe(2+) + O2 + 4 H(+) = 4 Fe(3+) + 2 H2O</text>
        <dbReference type="Rhea" id="RHEA:11148"/>
        <dbReference type="ChEBI" id="CHEBI:15377"/>
        <dbReference type="ChEBI" id="CHEBI:15378"/>
        <dbReference type="ChEBI" id="CHEBI:15379"/>
        <dbReference type="ChEBI" id="CHEBI:29033"/>
        <dbReference type="ChEBI" id="CHEBI:29034"/>
        <dbReference type="EC" id="1.16.3.1"/>
    </reaction>
</comment>
<dbReference type="NCBIfam" id="TIGR03421">
    <property type="entry name" value="FeS_CyaY"/>
    <property type="match status" value="1"/>
</dbReference>
<dbReference type="InterPro" id="IPR002908">
    <property type="entry name" value="Frataxin/CyaY"/>
</dbReference>
<organism evidence="14 15">
    <name type="scientific">Psylliodes chrysocephalus</name>
    <dbReference type="NCBI Taxonomy" id="3402493"/>
    <lineage>
        <taxon>Eukaryota</taxon>
        <taxon>Metazoa</taxon>
        <taxon>Ecdysozoa</taxon>
        <taxon>Arthropoda</taxon>
        <taxon>Hexapoda</taxon>
        <taxon>Insecta</taxon>
        <taxon>Pterygota</taxon>
        <taxon>Neoptera</taxon>
        <taxon>Endopterygota</taxon>
        <taxon>Coleoptera</taxon>
        <taxon>Polyphaga</taxon>
        <taxon>Cucujiformia</taxon>
        <taxon>Chrysomeloidea</taxon>
        <taxon>Chrysomelidae</taxon>
        <taxon>Galerucinae</taxon>
        <taxon>Alticini</taxon>
        <taxon>Psylliodes</taxon>
    </lineage>
</organism>
<keyword evidence="7" id="KW-0809">Transit peptide</keyword>
<keyword evidence="6" id="KW-0410">Iron transport</keyword>
<dbReference type="GO" id="GO:0008198">
    <property type="term" value="F:ferrous iron binding"/>
    <property type="evidence" value="ECO:0007669"/>
    <property type="project" value="TreeGrafter"/>
</dbReference>
<evidence type="ECO:0000256" key="3">
    <source>
        <dbReference type="ARBA" id="ARBA00013107"/>
    </source>
</evidence>
<evidence type="ECO:0000313" key="14">
    <source>
        <dbReference type="EMBL" id="CAH1115176.1"/>
    </source>
</evidence>
<evidence type="ECO:0000256" key="13">
    <source>
        <dbReference type="ARBA" id="ARBA00047990"/>
    </source>
</evidence>